<keyword evidence="3" id="KW-1185">Reference proteome</keyword>
<reference evidence="2 3" key="1">
    <citation type="submission" date="2014-09" db="EMBL/GenBank/DDBJ databases">
        <title>Draft Genome Sequence of Porphyromonas macacae COT-192_OH2859.</title>
        <authorList>
            <person name="Wallis C."/>
            <person name="Deusch O."/>
            <person name="O'Flynn C."/>
            <person name="Davis I."/>
            <person name="Horsfall A."/>
            <person name="Kirkwood N."/>
            <person name="Harris S."/>
            <person name="Eisen J.A."/>
            <person name="Coil D.A."/>
            <person name="Darling A.E."/>
            <person name="Jospin G."/>
            <person name="Alexiev A."/>
        </authorList>
    </citation>
    <scope>NUCLEOTIDE SEQUENCE [LARGE SCALE GENOMIC DNA]</scope>
    <source>
        <strain evidence="3">COT-192 OH2859</strain>
    </source>
</reference>
<name>A0A0A2EF75_9PORP</name>
<proteinExistence type="predicted"/>
<evidence type="ECO:0000313" key="2">
    <source>
        <dbReference type="EMBL" id="KGN75089.1"/>
    </source>
</evidence>
<sequence>MSDKELKGSEQAASIQQPQFKEKTTEGFSQQSLDVALAALSKYGGFSFLESAIDGIQNLNPERKARKKMFLLEEQKENERKDLAEKIDLWLGLLTDNKDIPQIVEQCQTKATAVSELLAKNQLTAIETVKDLERSYRAVQLFYKNTESDKLTNITIVNASPEQLTDLDNSRFIDFVAGELKQNYDRLDLRNNYSLLVVPGYLGSNKVVEKWAKIANANKVMLFTDFADLEKPDDVVDMFFTSNLSGGDTFKANTVMCCNWLVGRGAYKEIGESDDLHVSPASALAGKVYRTLMSQVTAGKKYGGLNEVDAVTFPLKKSEISQLDAMGLVPMVNEYGKVMAFSAKTLFNGDNLGLQTYSVVRVFDYITKVLFDFLNRRSFENWSGKTERDLRSQIVKFLDEIQGPDRLIERSKIMRLERDPNQKDRIYLDIHITPYFPAKSFVIKLDGTKGEDETSWNSEYAQEK</sequence>
<protein>
    <recommendedName>
        <fullName evidence="4">Type VI secretion system contractile sheath protein TssC</fullName>
    </recommendedName>
</protein>
<accession>A0A0A2EF75</accession>
<evidence type="ECO:0000256" key="1">
    <source>
        <dbReference type="SAM" id="MobiDB-lite"/>
    </source>
</evidence>
<dbReference type="EMBL" id="JRFA01000009">
    <property type="protein sequence ID" value="KGN75089.1"/>
    <property type="molecule type" value="Genomic_DNA"/>
</dbReference>
<dbReference type="OrthoDB" id="1408613at2"/>
<dbReference type="GO" id="GO:0033103">
    <property type="term" value="P:protein secretion by the type VI secretion system"/>
    <property type="evidence" value="ECO:0007669"/>
    <property type="project" value="InterPro"/>
</dbReference>
<dbReference type="AlphaFoldDB" id="A0A0A2EF75"/>
<gene>
    <name evidence="2" type="ORF">HQ47_04070</name>
</gene>
<feature type="region of interest" description="Disordered" evidence="1">
    <location>
        <begin position="1"/>
        <end position="26"/>
    </location>
</feature>
<organism evidence="2 3">
    <name type="scientific">Porphyromonas macacae</name>
    <dbReference type="NCBI Taxonomy" id="28115"/>
    <lineage>
        <taxon>Bacteria</taxon>
        <taxon>Pseudomonadati</taxon>
        <taxon>Bacteroidota</taxon>
        <taxon>Bacteroidia</taxon>
        <taxon>Bacteroidales</taxon>
        <taxon>Porphyromonadaceae</taxon>
        <taxon>Porphyromonas</taxon>
    </lineage>
</organism>
<dbReference type="RefSeq" id="WP_036873447.1">
    <property type="nucleotide sequence ID" value="NZ_JASBZX010000001.1"/>
</dbReference>
<evidence type="ECO:0008006" key="4">
    <source>
        <dbReference type="Google" id="ProtNLM"/>
    </source>
</evidence>
<dbReference type="Proteomes" id="UP000030103">
    <property type="component" value="Unassembled WGS sequence"/>
</dbReference>
<dbReference type="Pfam" id="PF17541">
    <property type="entry name" value="TssC"/>
    <property type="match status" value="1"/>
</dbReference>
<dbReference type="InterPro" id="IPR035576">
    <property type="entry name" value="T6SS_TssC"/>
</dbReference>
<evidence type="ECO:0000313" key="3">
    <source>
        <dbReference type="Proteomes" id="UP000030103"/>
    </source>
</evidence>
<dbReference type="GO" id="GO:0033104">
    <property type="term" value="C:type VI protein secretion system complex"/>
    <property type="evidence" value="ECO:0007669"/>
    <property type="project" value="InterPro"/>
</dbReference>
<comment type="caution">
    <text evidence="2">The sequence shown here is derived from an EMBL/GenBank/DDBJ whole genome shotgun (WGS) entry which is preliminary data.</text>
</comment>
<dbReference type="STRING" id="28115.HQ47_04070"/>